<keyword evidence="8" id="KW-0732">Signal</keyword>
<keyword evidence="10" id="KW-0256">Endoplasmic reticulum</keyword>
<dbReference type="EC" id="3.6.1.6" evidence="15"/>
<comment type="subcellular location">
    <subcellularLocation>
        <location evidence="3">Endoplasmic reticulum</location>
    </subcellularLocation>
    <subcellularLocation>
        <location evidence="4">Secreted</location>
    </subcellularLocation>
</comment>
<dbReference type="PANTHER" id="PTHR11782">
    <property type="entry name" value="ADENOSINE/GUANOSINE DIPHOSPHATASE"/>
    <property type="match status" value="1"/>
</dbReference>
<keyword evidence="12" id="KW-0460">Magnesium</keyword>
<comment type="catalytic activity">
    <reaction evidence="21">
        <text>a ribonucleoside 5'-diphosphate + H2O = a ribonucleoside 5'-phosphate + phosphate + H(+)</text>
        <dbReference type="Rhea" id="RHEA:36799"/>
        <dbReference type="ChEBI" id="CHEBI:15377"/>
        <dbReference type="ChEBI" id="CHEBI:15378"/>
        <dbReference type="ChEBI" id="CHEBI:43474"/>
        <dbReference type="ChEBI" id="CHEBI:57930"/>
        <dbReference type="ChEBI" id="CHEBI:58043"/>
        <dbReference type="EC" id="3.6.1.6"/>
    </reaction>
    <physiologicalReaction direction="left-to-right" evidence="21">
        <dbReference type="Rhea" id="RHEA:36800"/>
    </physiologicalReaction>
</comment>
<comment type="catalytic activity">
    <reaction evidence="20">
        <text>CDP + H2O = CMP + phosphate + H(+)</text>
        <dbReference type="Rhea" id="RHEA:64880"/>
        <dbReference type="ChEBI" id="CHEBI:15377"/>
        <dbReference type="ChEBI" id="CHEBI:15378"/>
        <dbReference type="ChEBI" id="CHEBI:43474"/>
        <dbReference type="ChEBI" id="CHEBI:58069"/>
        <dbReference type="ChEBI" id="CHEBI:60377"/>
        <dbReference type="EC" id="3.6.1.6"/>
    </reaction>
    <physiologicalReaction direction="left-to-right" evidence="20">
        <dbReference type="Rhea" id="RHEA:64881"/>
    </physiologicalReaction>
</comment>
<feature type="non-terminal residue" evidence="27">
    <location>
        <position position="1"/>
    </location>
</feature>
<dbReference type="PANTHER" id="PTHR11782:SF35">
    <property type="entry name" value="NUCLEOSIDE DIPHOSPHATE PHOSPHATASE ENTPD5"/>
    <property type="match status" value="1"/>
</dbReference>
<comment type="cofactor">
    <cofactor evidence="2">
        <name>Mg(2+)</name>
        <dbReference type="ChEBI" id="CHEBI:18420"/>
    </cofactor>
</comment>
<evidence type="ECO:0000256" key="23">
    <source>
        <dbReference type="ARBA" id="ARBA00048756"/>
    </source>
</evidence>
<evidence type="ECO:0000256" key="6">
    <source>
        <dbReference type="ARBA" id="ARBA00009283"/>
    </source>
</evidence>
<feature type="active site" description="Proton acceptor" evidence="26">
    <location>
        <position position="99"/>
    </location>
</feature>
<comment type="catalytic activity">
    <reaction evidence="24">
        <text>ADP + H2O = AMP + phosphate + H(+)</text>
        <dbReference type="Rhea" id="RHEA:61436"/>
        <dbReference type="ChEBI" id="CHEBI:15377"/>
        <dbReference type="ChEBI" id="CHEBI:15378"/>
        <dbReference type="ChEBI" id="CHEBI:43474"/>
        <dbReference type="ChEBI" id="CHEBI:456215"/>
        <dbReference type="ChEBI" id="CHEBI:456216"/>
        <dbReference type="EC" id="3.6.1.6"/>
    </reaction>
    <physiologicalReaction direction="left-to-right" evidence="24">
        <dbReference type="Rhea" id="RHEA:61437"/>
    </physiologicalReaction>
</comment>
<evidence type="ECO:0000256" key="24">
    <source>
        <dbReference type="ARBA" id="ARBA00049217"/>
    </source>
</evidence>
<dbReference type="GO" id="GO:0005783">
    <property type="term" value="C:endoplasmic reticulum"/>
    <property type="evidence" value="ECO:0007669"/>
    <property type="project" value="UniProtKB-SubCell"/>
</dbReference>
<keyword evidence="9" id="KW-0378">Hydrolase</keyword>
<dbReference type="AlphaFoldDB" id="A0AAV6YG75"/>
<evidence type="ECO:0000256" key="16">
    <source>
        <dbReference type="ARBA" id="ARBA00042111"/>
    </source>
</evidence>
<evidence type="ECO:0000256" key="15">
    <source>
        <dbReference type="ARBA" id="ARBA00038863"/>
    </source>
</evidence>
<comment type="subunit">
    <text evidence="19">Monomer; active form. Homodimer; disulfide-linked. Homodimers are enzymatically inactive.</text>
</comment>
<organism evidence="27 28">
    <name type="scientific">Engystomops pustulosus</name>
    <name type="common">Tungara frog</name>
    <name type="synonym">Physalaemus pustulosus</name>
    <dbReference type="NCBI Taxonomy" id="76066"/>
    <lineage>
        <taxon>Eukaryota</taxon>
        <taxon>Metazoa</taxon>
        <taxon>Chordata</taxon>
        <taxon>Craniata</taxon>
        <taxon>Vertebrata</taxon>
        <taxon>Euteleostomi</taxon>
        <taxon>Amphibia</taxon>
        <taxon>Batrachia</taxon>
        <taxon>Anura</taxon>
        <taxon>Neobatrachia</taxon>
        <taxon>Hyloidea</taxon>
        <taxon>Leptodactylidae</taxon>
        <taxon>Leiuperinae</taxon>
        <taxon>Engystomops</taxon>
    </lineage>
</organism>
<proteinExistence type="inferred from homology"/>
<comment type="catalytic activity">
    <reaction evidence="23">
        <text>GDP + H2O = GMP + phosphate + H(+)</text>
        <dbReference type="Rhea" id="RHEA:22156"/>
        <dbReference type="ChEBI" id="CHEBI:15377"/>
        <dbReference type="ChEBI" id="CHEBI:15378"/>
        <dbReference type="ChEBI" id="CHEBI:43474"/>
        <dbReference type="ChEBI" id="CHEBI:58115"/>
        <dbReference type="ChEBI" id="CHEBI:58189"/>
        <dbReference type="EC" id="3.6.1.6"/>
    </reaction>
    <physiologicalReaction direction="left-to-right" evidence="23">
        <dbReference type="Rhea" id="RHEA:22157"/>
    </physiologicalReaction>
</comment>
<protein>
    <recommendedName>
        <fullName evidence="15">nucleoside diphosphate phosphatase</fullName>
        <ecNumber evidence="15">3.6.1.6</ecNumber>
    </recommendedName>
    <alternativeName>
        <fullName evidence="16">Guanosine-diphosphatase ENTPD5</fullName>
    </alternativeName>
    <alternativeName>
        <fullName evidence="17">Uridine-diphosphatase ENTPD5</fullName>
    </alternativeName>
</protein>
<dbReference type="Pfam" id="PF01150">
    <property type="entry name" value="GDA1_CD39"/>
    <property type="match status" value="1"/>
</dbReference>
<evidence type="ECO:0000256" key="21">
    <source>
        <dbReference type="ARBA" id="ARBA00048053"/>
    </source>
</evidence>
<evidence type="ECO:0000256" key="7">
    <source>
        <dbReference type="ARBA" id="ARBA00022525"/>
    </source>
</evidence>
<dbReference type="Gene3D" id="3.30.420.40">
    <property type="match status" value="1"/>
</dbReference>
<evidence type="ECO:0000256" key="10">
    <source>
        <dbReference type="ARBA" id="ARBA00022824"/>
    </source>
</evidence>
<evidence type="ECO:0000313" key="28">
    <source>
        <dbReference type="Proteomes" id="UP000824782"/>
    </source>
</evidence>
<comment type="similarity">
    <text evidence="6">Belongs to the GDA1/CD39 NTPase family.</text>
</comment>
<comment type="catalytic activity">
    <reaction evidence="25">
        <text>IDP + H2O = IMP + phosphate + H(+)</text>
        <dbReference type="Rhea" id="RHEA:35207"/>
        <dbReference type="ChEBI" id="CHEBI:15377"/>
        <dbReference type="ChEBI" id="CHEBI:15378"/>
        <dbReference type="ChEBI" id="CHEBI:43474"/>
        <dbReference type="ChEBI" id="CHEBI:58053"/>
        <dbReference type="ChEBI" id="CHEBI:58280"/>
        <dbReference type="EC" id="3.6.1.6"/>
    </reaction>
    <physiologicalReaction direction="left-to-right" evidence="25">
        <dbReference type="Rhea" id="RHEA:35208"/>
    </physiologicalReaction>
</comment>
<evidence type="ECO:0000256" key="5">
    <source>
        <dbReference type="ARBA" id="ARBA00004922"/>
    </source>
</evidence>
<evidence type="ECO:0000256" key="2">
    <source>
        <dbReference type="ARBA" id="ARBA00001946"/>
    </source>
</evidence>
<dbReference type="InterPro" id="IPR000407">
    <property type="entry name" value="GDA1_CD39_NTPase"/>
</dbReference>
<evidence type="ECO:0000256" key="18">
    <source>
        <dbReference type="ARBA" id="ARBA00045733"/>
    </source>
</evidence>
<evidence type="ECO:0000256" key="9">
    <source>
        <dbReference type="ARBA" id="ARBA00022801"/>
    </source>
</evidence>
<comment type="caution">
    <text evidence="27">The sequence shown here is derived from an EMBL/GenBank/DDBJ whole genome shotgun (WGS) entry which is preliminary data.</text>
</comment>
<keyword evidence="7" id="KW-0964">Secreted</keyword>
<evidence type="ECO:0000256" key="1">
    <source>
        <dbReference type="ARBA" id="ARBA00001913"/>
    </source>
</evidence>
<evidence type="ECO:0000256" key="12">
    <source>
        <dbReference type="ARBA" id="ARBA00022842"/>
    </source>
</evidence>
<keyword evidence="14" id="KW-0325">Glycoprotein</keyword>
<evidence type="ECO:0000256" key="25">
    <source>
        <dbReference type="ARBA" id="ARBA00049328"/>
    </source>
</evidence>
<keyword evidence="28" id="KW-1185">Reference proteome</keyword>
<comment type="catalytic activity">
    <reaction evidence="22">
        <text>UDP + H2O = UMP + phosphate + H(+)</text>
        <dbReference type="Rhea" id="RHEA:64876"/>
        <dbReference type="ChEBI" id="CHEBI:15377"/>
        <dbReference type="ChEBI" id="CHEBI:15378"/>
        <dbReference type="ChEBI" id="CHEBI:43474"/>
        <dbReference type="ChEBI" id="CHEBI:57865"/>
        <dbReference type="ChEBI" id="CHEBI:58223"/>
        <dbReference type="EC" id="3.6.1.6"/>
    </reaction>
    <physiologicalReaction direction="left-to-right" evidence="22">
        <dbReference type="Rhea" id="RHEA:64877"/>
    </physiologicalReaction>
</comment>
<dbReference type="GO" id="GO:0005576">
    <property type="term" value="C:extracellular region"/>
    <property type="evidence" value="ECO:0007669"/>
    <property type="project" value="UniProtKB-SubCell"/>
</dbReference>
<evidence type="ECO:0000256" key="14">
    <source>
        <dbReference type="ARBA" id="ARBA00023180"/>
    </source>
</evidence>
<keyword evidence="13" id="KW-1015">Disulfide bond</keyword>
<dbReference type="Proteomes" id="UP000824782">
    <property type="component" value="Unassembled WGS sequence"/>
</dbReference>
<evidence type="ECO:0000256" key="11">
    <source>
        <dbReference type="ARBA" id="ARBA00022837"/>
    </source>
</evidence>
<accession>A0AAV6YG75</accession>
<evidence type="ECO:0000256" key="8">
    <source>
        <dbReference type="ARBA" id="ARBA00022729"/>
    </source>
</evidence>
<reference evidence="27" key="1">
    <citation type="thesis" date="2020" institute="ProQuest LLC" country="789 East Eisenhower Parkway, Ann Arbor, MI, USA">
        <title>Comparative Genomics and Chromosome Evolution.</title>
        <authorList>
            <person name="Mudd A.B."/>
        </authorList>
    </citation>
    <scope>NUCLEOTIDE SEQUENCE</scope>
    <source>
        <strain evidence="27">237g6f4</strain>
        <tissue evidence="27">Blood</tissue>
    </source>
</reference>
<keyword evidence="11" id="KW-0106">Calcium</keyword>
<evidence type="ECO:0000256" key="22">
    <source>
        <dbReference type="ARBA" id="ARBA00048075"/>
    </source>
</evidence>
<sequence>SPLDLDGEIFESVKPGLSAFAEHPEKCAESIRTLLQLAQGSIPPTQWKKTPLVLKATAGLRLLPEHQAEALLSEVRKVFRLSPFLVSEDSVSILDGTDE</sequence>
<comment type="function">
    <text evidence="18">Hydrolyzes nucleoside diphosphates with a preference for GDP, IDP and UDP compared to ADP and CDP. In the lumen of the endoplasmic reticulum, hydrolyzes UDP that acts as an end-product feedback inhibitor of the UDP-Glc:glycoprotein glucosyltransferases. UMP can be transported back by an UDP-sugar antiporter to the cytosol where it is consumed to regenerate UDP-glucose. Therefore, it positively regulates protein reglucosylation by clearing UDP from the ER lumen and by promoting the regeneration of UDP-glucose. Protein reglucosylation is essential to proper glycoprotein folding and quality control in the ER.</text>
</comment>
<name>A0AAV6YG75_ENGPU</name>
<evidence type="ECO:0000256" key="17">
    <source>
        <dbReference type="ARBA" id="ARBA00042507"/>
    </source>
</evidence>
<feature type="non-terminal residue" evidence="27">
    <location>
        <position position="99"/>
    </location>
</feature>
<dbReference type="GO" id="GO:0017110">
    <property type="term" value="F:nucleoside diphosphate phosphatase activity"/>
    <property type="evidence" value="ECO:0007669"/>
    <property type="project" value="UniProtKB-EC"/>
</dbReference>
<evidence type="ECO:0000256" key="20">
    <source>
        <dbReference type="ARBA" id="ARBA00047813"/>
    </source>
</evidence>
<evidence type="ECO:0000256" key="4">
    <source>
        <dbReference type="ARBA" id="ARBA00004613"/>
    </source>
</evidence>
<evidence type="ECO:0000256" key="26">
    <source>
        <dbReference type="PIRSR" id="PIRSR600407-1"/>
    </source>
</evidence>
<comment type="pathway">
    <text evidence="5">Protein modification; protein glycosylation.</text>
</comment>
<dbReference type="EMBL" id="WNYA01098054">
    <property type="protein sequence ID" value="KAG8534610.1"/>
    <property type="molecule type" value="Genomic_DNA"/>
</dbReference>
<comment type="cofactor">
    <cofactor evidence="1">
        <name>Ca(2+)</name>
        <dbReference type="ChEBI" id="CHEBI:29108"/>
    </cofactor>
</comment>
<evidence type="ECO:0000256" key="19">
    <source>
        <dbReference type="ARBA" id="ARBA00046723"/>
    </source>
</evidence>
<gene>
    <name evidence="27" type="ORF">GDO81_019014</name>
</gene>
<evidence type="ECO:0000313" key="27">
    <source>
        <dbReference type="EMBL" id="KAG8534610.1"/>
    </source>
</evidence>
<evidence type="ECO:0000256" key="3">
    <source>
        <dbReference type="ARBA" id="ARBA00004240"/>
    </source>
</evidence>
<evidence type="ECO:0000256" key="13">
    <source>
        <dbReference type="ARBA" id="ARBA00023157"/>
    </source>
</evidence>